<dbReference type="Pfam" id="PF00534">
    <property type="entry name" value="Glycos_transf_1"/>
    <property type="match status" value="1"/>
</dbReference>
<dbReference type="InterPro" id="IPR001296">
    <property type="entry name" value="Glyco_trans_1"/>
</dbReference>
<name>A0A0G1S212_9BACT</name>
<reference evidence="4 5" key="1">
    <citation type="journal article" date="2015" name="Nature">
        <title>rRNA introns, odd ribosomes, and small enigmatic genomes across a large radiation of phyla.</title>
        <authorList>
            <person name="Brown C.T."/>
            <person name="Hug L.A."/>
            <person name="Thomas B.C."/>
            <person name="Sharon I."/>
            <person name="Castelle C.J."/>
            <person name="Singh A."/>
            <person name="Wilkins M.J."/>
            <person name="Williams K.H."/>
            <person name="Banfield J.F."/>
        </authorList>
    </citation>
    <scope>NUCLEOTIDE SEQUENCE [LARGE SCALE GENOMIC DNA]</scope>
</reference>
<dbReference type="Gene3D" id="3.40.50.2000">
    <property type="entry name" value="Glycogen Phosphorylase B"/>
    <property type="match status" value="2"/>
</dbReference>
<evidence type="ECO:0000259" key="3">
    <source>
        <dbReference type="Pfam" id="PF13439"/>
    </source>
</evidence>
<proteinExistence type="predicted"/>
<dbReference type="CDD" id="cd03809">
    <property type="entry name" value="GT4_MtfB-like"/>
    <property type="match status" value="1"/>
</dbReference>
<feature type="domain" description="Glycosyltransferase subfamily 4-like N-terminal" evidence="3">
    <location>
        <begin position="14"/>
        <end position="172"/>
    </location>
</feature>
<organism evidence="4 5">
    <name type="scientific">Candidatus Magasanikbacteria bacterium GW2011_GWA2_46_17</name>
    <dbReference type="NCBI Taxonomy" id="1619042"/>
    <lineage>
        <taxon>Bacteria</taxon>
        <taxon>Candidatus Magasanikiibacteriota</taxon>
    </lineage>
</organism>
<gene>
    <name evidence="4" type="ORF">UX39_C0002G0014</name>
</gene>
<dbReference type="GO" id="GO:0016757">
    <property type="term" value="F:glycosyltransferase activity"/>
    <property type="evidence" value="ECO:0007669"/>
    <property type="project" value="InterPro"/>
</dbReference>
<evidence type="ECO:0000259" key="2">
    <source>
        <dbReference type="Pfam" id="PF00534"/>
    </source>
</evidence>
<comment type="caution">
    <text evidence="4">The sequence shown here is derived from an EMBL/GenBank/DDBJ whole genome shotgun (WGS) entry which is preliminary data.</text>
</comment>
<keyword evidence="1 4" id="KW-0808">Transferase</keyword>
<dbReference type="PANTHER" id="PTHR46401:SF2">
    <property type="entry name" value="GLYCOSYLTRANSFERASE WBBK-RELATED"/>
    <property type="match status" value="1"/>
</dbReference>
<evidence type="ECO:0000313" key="4">
    <source>
        <dbReference type="EMBL" id="KKU27235.1"/>
    </source>
</evidence>
<accession>A0A0G1S212</accession>
<protein>
    <submittedName>
        <fullName evidence="4">Glycosyl transferase, group 1</fullName>
    </submittedName>
</protein>
<evidence type="ECO:0000256" key="1">
    <source>
        <dbReference type="ARBA" id="ARBA00022679"/>
    </source>
</evidence>
<dbReference type="Pfam" id="PF13439">
    <property type="entry name" value="Glyco_transf_4"/>
    <property type="match status" value="1"/>
</dbReference>
<dbReference type="GO" id="GO:0009103">
    <property type="term" value="P:lipopolysaccharide biosynthetic process"/>
    <property type="evidence" value="ECO:0007669"/>
    <property type="project" value="TreeGrafter"/>
</dbReference>
<dbReference type="AlphaFoldDB" id="A0A0G1S212"/>
<evidence type="ECO:0000313" key="5">
    <source>
        <dbReference type="Proteomes" id="UP000034175"/>
    </source>
</evidence>
<sequence>MHILLDARLAGTTSGIGRYIRELVYALDTLEHRHHFTLLTLPQDEHLFRGLSKRFYLLKRDIPWYGIQEQKELPKILYFLRPHVVHFPHWNIPLLWKGNFVVTLHDLTPLHFSSYRATTRALPTYWFKQFILKKILRKATREAQHIITVSEFSKRDIAQTLAVPLERISVTYEDAESQRVDPHDLYPQTQNALIQKPYFLYVGSAYPHKNLEFLIYSFAAWNKGMYQLVLVGETDYFYKRLQKKTTPEVIFFGKTTEQELRQLYQQAMAFVTPSLYEGFGLPPLEALAHGTAVISSNAASLPEVLGDAALFFNPRMPEELAQVFSKITEPSIRETLQHKGAEQLKKYSWKKMAQETLAVYEKSAPPLPPHDETLA</sequence>
<dbReference type="SUPFAM" id="SSF53756">
    <property type="entry name" value="UDP-Glycosyltransferase/glycogen phosphorylase"/>
    <property type="match status" value="1"/>
</dbReference>
<dbReference type="EMBL" id="LCMA01000002">
    <property type="protein sequence ID" value="KKU27235.1"/>
    <property type="molecule type" value="Genomic_DNA"/>
</dbReference>
<dbReference type="PATRIC" id="fig|1619042.3.peg.112"/>
<dbReference type="PANTHER" id="PTHR46401">
    <property type="entry name" value="GLYCOSYLTRANSFERASE WBBK-RELATED"/>
    <property type="match status" value="1"/>
</dbReference>
<feature type="domain" description="Glycosyl transferase family 1" evidence="2">
    <location>
        <begin position="195"/>
        <end position="330"/>
    </location>
</feature>
<dbReference type="Proteomes" id="UP000034175">
    <property type="component" value="Unassembled WGS sequence"/>
</dbReference>
<dbReference type="InterPro" id="IPR028098">
    <property type="entry name" value="Glyco_trans_4-like_N"/>
</dbReference>